<name>A0A4U6D0P8_9BACT</name>
<dbReference type="SUPFAM" id="SSF53649">
    <property type="entry name" value="Alkaline phosphatase-like"/>
    <property type="match status" value="1"/>
</dbReference>
<dbReference type="InterPro" id="IPR017850">
    <property type="entry name" value="Alkaline_phosphatase_core_sf"/>
</dbReference>
<organism evidence="1 2">
    <name type="scientific">Dyadobacter frigoris</name>
    <dbReference type="NCBI Taxonomy" id="2576211"/>
    <lineage>
        <taxon>Bacteria</taxon>
        <taxon>Pseudomonadati</taxon>
        <taxon>Bacteroidota</taxon>
        <taxon>Cytophagia</taxon>
        <taxon>Cytophagales</taxon>
        <taxon>Spirosomataceae</taxon>
        <taxon>Dyadobacter</taxon>
    </lineage>
</organism>
<proteinExistence type="predicted"/>
<dbReference type="AlphaFoldDB" id="A0A4U6D0P8"/>
<evidence type="ECO:0000313" key="1">
    <source>
        <dbReference type="EMBL" id="TKT90672.1"/>
    </source>
</evidence>
<accession>A0A4U6D0P8</accession>
<dbReference type="Proteomes" id="UP000304900">
    <property type="component" value="Unassembled WGS sequence"/>
</dbReference>
<evidence type="ECO:0000313" key="2">
    <source>
        <dbReference type="Proteomes" id="UP000304900"/>
    </source>
</evidence>
<comment type="caution">
    <text evidence="1">The sequence shown here is derived from an EMBL/GenBank/DDBJ whole genome shotgun (WGS) entry which is preliminary data.</text>
</comment>
<dbReference type="OrthoDB" id="9765065at2"/>
<keyword evidence="2" id="KW-1185">Reference proteome</keyword>
<sequence length="80" mass="9219">MPTFGEIAHSKVKYTTDGVSVFSFIKGRKSASPRFLYWEFFEKGFEQAVRYGKWKAIKANGKTELYDLEKDISETNDVAK</sequence>
<dbReference type="Gene3D" id="3.40.720.10">
    <property type="entry name" value="Alkaline Phosphatase, subunit A"/>
    <property type="match status" value="1"/>
</dbReference>
<dbReference type="EMBL" id="SZVO01000009">
    <property type="protein sequence ID" value="TKT90672.1"/>
    <property type="molecule type" value="Genomic_DNA"/>
</dbReference>
<gene>
    <name evidence="1" type="ORF">FDK13_20355</name>
</gene>
<protein>
    <submittedName>
        <fullName evidence="1">Uncharacterized protein</fullName>
    </submittedName>
</protein>
<dbReference type="RefSeq" id="WP_137341840.1">
    <property type="nucleotide sequence ID" value="NZ_BSQH01000002.1"/>
</dbReference>
<reference evidence="1 2" key="1">
    <citation type="submission" date="2019-05" db="EMBL/GenBank/DDBJ databases">
        <title>Dyadobacter AR-3-8 sp. nov., isolated from arctic soil.</title>
        <authorList>
            <person name="Chaudhary D.K."/>
        </authorList>
    </citation>
    <scope>NUCLEOTIDE SEQUENCE [LARGE SCALE GENOMIC DNA]</scope>
    <source>
        <strain evidence="1 2">AR-3-8</strain>
    </source>
</reference>